<keyword evidence="10" id="KW-0496">Mitochondrion</keyword>
<accession>A0A7I8VY62</accession>
<evidence type="ECO:0000256" key="7">
    <source>
        <dbReference type="ARBA" id="ARBA00022792"/>
    </source>
</evidence>
<dbReference type="PANTHER" id="PTHR15469:SF0">
    <property type="entry name" value="NADH DEHYDROGENASE [UBIQUINONE] 1 BETA SUBCOMPLEX SUBUNIT 4"/>
    <property type="match status" value="1"/>
</dbReference>
<name>A0A7I8VY62_9ANNE</name>
<comment type="subcellular location">
    <subcellularLocation>
        <location evidence="1">Mitochondrion inner membrane</location>
        <topology evidence="1">Single-pass membrane protein</topology>
    </subcellularLocation>
</comment>
<sequence length="123" mass="14873">MSVQKRTWDPNKTFDLSSDELRAIQERAQRASKLRSEWQKKLSSPYKPVGSYIFDPALQRFISMRANYWPMFKPTIKNFAYAFTGAFLPIIAMAWWIDKDRSQREKEYREGKVAYRDRYWKFI</sequence>
<evidence type="ECO:0000256" key="9">
    <source>
        <dbReference type="ARBA" id="ARBA00022989"/>
    </source>
</evidence>
<evidence type="ECO:0000256" key="8">
    <source>
        <dbReference type="ARBA" id="ARBA00022982"/>
    </source>
</evidence>
<dbReference type="OrthoDB" id="5818798at2759"/>
<keyword evidence="9 14" id="KW-1133">Transmembrane helix</keyword>
<dbReference type="EMBL" id="CAJFCJ010000014">
    <property type="protein sequence ID" value="CAD5121296.1"/>
    <property type="molecule type" value="Genomic_DNA"/>
</dbReference>
<reference evidence="15 16" key="1">
    <citation type="submission" date="2020-08" db="EMBL/GenBank/DDBJ databases">
        <authorList>
            <person name="Hejnol A."/>
        </authorList>
    </citation>
    <scope>NUCLEOTIDE SEQUENCE [LARGE SCALE GENOMIC DNA]</scope>
</reference>
<evidence type="ECO:0000256" key="6">
    <source>
        <dbReference type="ARBA" id="ARBA00022692"/>
    </source>
</evidence>
<gene>
    <name evidence="15" type="ORF">DGYR_LOCUS9271</name>
</gene>
<proteinExistence type="inferred from homology"/>
<keyword evidence="5" id="KW-0679">Respiratory chain</keyword>
<feature type="transmembrane region" description="Helical" evidence="14">
    <location>
        <begin position="79"/>
        <end position="97"/>
    </location>
</feature>
<evidence type="ECO:0000256" key="13">
    <source>
        <dbReference type="ARBA" id="ARBA00030987"/>
    </source>
</evidence>
<evidence type="ECO:0000256" key="12">
    <source>
        <dbReference type="ARBA" id="ARBA00030212"/>
    </source>
</evidence>
<comment type="caution">
    <text evidence="15">The sequence shown here is derived from an EMBL/GenBank/DDBJ whole genome shotgun (WGS) entry which is preliminary data.</text>
</comment>
<dbReference type="AlphaFoldDB" id="A0A7I8VY62"/>
<evidence type="ECO:0000313" key="16">
    <source>
        <dbReference type="Proteomes" id="UP000549394"/>
    </source>
</evidence>
<evidence type="ECO:0000256" key="10">
    <source>
        <dbReference type="ARBA" id="ARBA00023128"/>
    </source>
</evidence>
<keyword evidence="4" id="KW-0813">Transport</keyword>
<dbReference type="Proteomes" id="UP000549394">
    <property type="component" value="Unassembled WGS sequence"/>
</dbReference>
<evidence type="ECO:0000256" key="1">
    <source>
        <dbReference type="ARBA" id="ARBA00004434"/>
    </source>
</evidence>
<keyword evidence="7" id="KW-0999">Mitochondrion inner membrane</keyword>
<evidence type="ECO:0000256" key="2">
    <source>
        <dbReference type="ARBA" id="ARBA00007260"/>
    </source>
</evidence>
<dbReference type="Pfam" id="PF07225">
    <property type="entry name" value="NDUF_B4"/>
    <property type="match status" value="1"/>
</dbReference>
<dbReference type="GO" id="GO:0005743">
    <property type="term" value="C:mitochondrial inner membrane"/>
    <property type="evidence" value="ECO:0007669"/>
    <property type="project" value="UniProtKB-SubCell"/>
</dbReference>
<evidence type="ECO:0000256" key="5">
    <source>
        <dbReference type="ARBA" id="ARBA00022660"/>
    </source>
</evidence>
<evidence type="ECO:0000256" key="14">
    <source>
        <dbReference type="SAM" id="Phobius"/>
    </source>
</evidence>
<evidence type="ECO:0000256" key="11">
    <source>
        <dbReference type="ARBA" id="ARBA00023136"/>
    </source>
</evidence>
<keyword evidence="8" id="KW-0249">Electron transport</keyword>
<keyword evidence="6 14" id="KW-0812">Transmembrane</keyword>
<keyword evidence="11 14" id="KW-0472">Membrane</keyword>
<evidence type="ECO:0000313" key="15">
    <source>
        <dbReference type="EMBL" id="CAD5121296.1"/>
    </source>
</evidence>
<organism evidence="15 16">
    <name type="scientific">Dimorphilus gyrociliatus</name>
    <dbReference type="NCBI Taxonomy" id="2664684"/>
    <lineage>
        <taxon>Eukaryota</taxon>
        <taxon>Metazoa</taxon>
        <taxon>Spiralia</taxon>
        <taxon>Lophotrochozoa</taxon>
        <taxon>Annelida</taxon>
        <taxon>Polychaeta</taxon>
        <taxon>Polychaeta incertae sedis</taxon>
        <taxon>Dinophilidae</taxon>
        <taxon>Dimorphilus</taxon>
    </lineage>
</organism>
<dbReference type="PANTHER" id="PTHR15469">
    <property type="entry name" value="NADH-UBIQUINONE OXIDOREDUCTASE B15 SUBUNIT"/>
    <property type="match status" value="1"/>
</dbReference>
<keyword evidence="16" id="KW-1185">Reference proteome</keyword>
<protein>
    <recommendedName>
        <fullName evidence="3">NADH dehydrogenase [ubiquinone] 1 beta subcomplex subunit 4</fullName>
    </recommendedName>
    <alternativeName>
        <fullName evidence="12">Complex I-B15</fullName>
    </alternativeName>
    <alternativeName>
        <fullName evidence="13">NADH-ubiquinone oxidoreductase B15 subunit</fullName>
    </alternativeName>
</protein>
<comment type="similarity">
    <text evidence="2">Belongs to the complex I NDUFB4 subunit family.</text>
</comment>
<dbReference type="InterPro" id="IPR009866">
    <property type="entry name" value="NADH_UbQ_OxRdtase_NDUFB4_su"/>
</dbReference>
<evidence type="ECO:0000256" key="3">
    <source>
        <dbReference type="ARBA" id="ARBA00018681"/>
    </source>
</evidence>
<evidence type="ECO:0000256" key="4">
    <source>
        <dbReference type="ARBA" id="ARBA00022448"/>
    </source>
</evidence>